<protein>
    <recommendedName>
        <fullName evidence="3">Peroxin-3</fullName>
    </recommendedName>
</protein>
<dbReference type="OMA" id="LPQVHLF"/>
<dbReference type="EnsemblPlants" id="Kaladp0037s0245.1.v1.1">
    <property type="protein sequence ID" value="Kaladp0037s0245.1.v1.1"/>
    <property type="gene ID" value="Kaladp0037s0245.v1.1"/>
</dbReference>
<accession>A0A7N0THR7</accession>
<dbReference type="EnsemblPlants" id="Kaladp0037s0245.3.v1.1">
    <property type="protein sequence ID" value="Kaladp0037s0245.3.v1.1"/>
    <property type="gene ID" value="Kaladp0037s0245.v1.1"/>
</dbReference>
<dbReference type="Gramene" id="Kaladp0037s0245.2.v1.1">
    <property type="protein sequence ID" value="Kaladp0037s0245.2.v1.1"/>
    <property type="gene ID" value="Kaladp0037s0245.v1.1"/>
</dbReference>
<dbReference type="GO" id="GO:0005778">
    <property type="term" value="C:peroxisomal membrane"/>
    <property type="evidence" value="ECO:0007669"/>
    <property type="project" value="InterPro"/>
</dbReference>
<dbReference type="Proteomes" id="UP000594263">
    <property type="component" value="Unplaced"/>
</dbReference>
<dbReference type="InterPro" id="IPR006966">
    <property type="entry name" value="Peroxin-3"/>
</dbReference>
<dbReference type="Gramene" id="Kaladp0037s0245.3.v1.1">
    <property type="protein sequence ID" value="Kaladp0037s0245.3.v1.1"/>
    <property type="gene ID" value="Kaladp0037s0245.v1.1"/>
</dbReference>
<sequence>MDFWRRHRRKIFVSCGVLGGGYFLYKLYDAHRQRLAMIESELANEREKDEIIKRQLLRHFMNIQRIADSTTLPHTIQLLHTRLTDEVDLTSLKDRLIQVKGQSSSVSTSEKLELWERLKIQSFTRIILSLWALTTLSLYVRVQVNILGRHLYIDTARGLGSFLTPDDGSAVESNDEQQFLESIDFLSISGLRALVTKVHAAVTEIMDGKQLQDHFTPQVLRETFLQICEQFMSPATPHEWIHFLMPTEAGSSDLTNTSTNSQMSQDESKFNQLMSETRAVLSSVEFRNILEVSLKTVISSLVEDAAQQLPQLSSGIPLAKLLPRVAQMGPSLLHETSRDRYINIIYKIPDVEIFFTLLYANMPVS</sequence>
<dbReference type="GO" id="GO:0030674">
    <property type="term" value="F:protein-macromolecule adaptor activity"/>
    <property type="evidence" value="ECO:0007669"/>
    <property type="project" value="TreeGrafter"/>
</dbReference>
<evidence type="ECO:0000313" key="1">
    <source>
        <dbReference type="EnsemblPlants" id="Kaladp0037s0245.1.v1.1"/>
    </source>
</evidence>
<proteinExistence type="predicted"/>
<dbReference type="Pfam" id="PF04882">
    <property type="entry name" value="Peroxin-3"/>
    <property type="match status" value="1"/>
</dbReference>
<dbReference type="Gramene" id="Kaladp0037s0245.1.v1.1">
    <property type="protein sequence ID" value="Kaladp0037s0245.1.v1.1"/>
    <property type="gene ID" value="Kaladp0037s0245.v1.1"/>
</dbReference>
<evidence type="ECO:0008006" key="3">
    <source>
        <dbReference type="Google" id="ProtNLM"/>
    </source>
</evidence>
<dbReference type="EnsemblPlants" id="Kaladp0037s0245.2.v1.1">
    <property type="protein sequence ID" value="Kaladp0037s0245.2.v1.1"/>
    <property type="gene ID" value="Kaladp0037s0245.v1.1"/>
</dbReference>
<keyword evidence="2" id="KW-1185">Reference proteome</keyword>
<dbReference type="PANTHER" id="PTHR28080">
    <property type="entry name" value="PEROXISOMAL BIOGENESIS FACTOR 3"/>
    <property type="match status" value="1"/>
</dbReference>
<dbReference type="GO" id="GO:0045046">
    <property type="term" value="P:protein import into peroxisome membrane"/>
    <property type="evidence" value="ECO:0007669"/>
    <property type="project" value="TreeGrafter"/>
</dbReference>
<dbReference type="Gramene" id="Kaladp0037s0245.4.v1.1">
    <property type="protein sequence ID" value="Kaladp0037s0245.4.v1.1"/>
    <property type="gene ID" value="Kaladp0037s0245.v1.1"/>
</dbReference>
<name>A0A7N0THR7_KALFE</name>
<dbReference type="AlphaFoldDB" id="A0A7N0THR7"/>
<organism evidence="1 2">
    <name type="scientific">Kalanchoe fedtschenkoi</name>
    <name type="common">Lavender scallops</name>
    <name type="synonym">South American air plant</name>
    <dbReference type="NCBI Taxonomy" id="63787"/>
    <lineage>
        <taxon>Eukaryota</taxon>
        <taxon>Viridiplantae</taxon>
        <taxon>Streptophyta</taxon>
        <taxon>Embryophyta</taxon>
        <taxon>Tracheophyta</taxon>
        <taxon>Spermatophyta</taxon>
        <taxon>Magnoliopsida</taxon>
        <taxon>eudicotyledons</taxon>
        <taxon>Gunneridae</taxon>
        <taxon>Pentapetalae</taxon>
        <taxon>Saxifragales</taxon>
        <taxon>Crassulaceae</taxon>
        <taxon>Kalanchoe</taxon>
    </lineage>
</organism>
<dbReference type="PANTHER" id="PTHR28080:SF1">
    <property type="entry name" value="PEROXISOMAL BIOGENESIS FACTOR 3"/>
    <property type="match status" value="1"/>
</dbReference>
<dbReference type="EnsemblPlants" id="Kaladp0037s0245.4.v1.1">
    <property type="protein sequence ID" value="Kaladp0037s0245.4.v1.1"/>
    <property type="gene ID" value="Kaladp0037s0245.v1.1"/>
</dbReference>
<evidence type="ECO:0000313" key="2">
    <source>
        <dbReference type="Proteomes" id="UP000594263"/>
    </source>
</evidence>
<reference evidence="1" key="1">
    <citation type="submission" date="2021-01" db="UniProtKB">
        <authorList>
            <consortium name="EnsemblPlants"/>
        </authorList>
    </citation>
    <scope>IDENTIFICATION</scope>
</reference>